<name>A0A0G1VVS2_9BACT</name>
<organism evidence="1 2">
    <name type="scientific">Candidatus Gottesmanbacteria bacterium GW2011_GWB1_49_7</name>
    <dbReference type="NCBI Taxonomy" id="1618448"/>
    <lineage>
        <taxon>Bacteria</taxon>
        <taxon>Candidatus Gottesmaniibacteriota</taxon>
    </lineage>
</organism>
<comment type="caution">
    <text evidence="1">The sequence shown here is derived from an EMBL/GenBank/DDBJ whole genome shotgun (WGS) entry which is preliminary data.</text>
</comment>
<accession>A0A0G1VVS2</accession>
<dbReference type="AlphaFoldDB" id="A0A0G1VVS2"/>
<evidence type="ECO:0000313" key="1">
    <source>
        <dbReference type="EMBL" id="KKW10420.1"/>
    </source>
</evidence>
<gene>
    <name evidence="1" type="ORF">UY48_C0038G0020</name>
</gene>
<dbReference type="EMBL" id="LCQD01000038">
    <property type="protein sequence ID" value="KKW10420.1"/>
    <property type="molecule type" value="Genomic_DNA"/>
</dbReference>
<reference evidence="1 2" key="1">
    <citation type="journal article" date="2015" name="Nature">
        <title>rRNA introns, odd ribosomes, and small enigmatic genomes across a large radiation of phyla.</title>
        <authorList>
            <person name="Brown C.T."/>
            <person name="Hug L.A."/>
            <person name="Thomas B.C."/>
            <person name="Sharon I."/>
            <person name="Castelle C.J."/>
            <person name="Singh A."/>
            <person name="Wilkins M.J."/>
            <person name="Williams K.H."/>
            <person name="Banfield J.F."/>
        </authorList>
    </citation>
    <scope>NUCLEOTIDE SEQUENCE [LARGE SCALE GENOMIC DNA]</scope>
</reference>
<protein>
    <submittedName>
        <fullName evidence="1">Uncharacterized protein</fullName>
    </submittedName>
</protein>
<proteinExistence type="predicted"/>
<sequence length="95" mass="10603">MWVSTLKGHEEVDAKVCAVFSKKIPKGYAVLPDGCFVQKFPEPTSVVESLRYKMADRYALSSLPALSLDEGDYLPTALVDAWWPLVNPSIEDSKR</sequence>
<evidence type="ECO:0000313" key="2">
    <source>
        <dbReference type="Proteomes" id="UP000034588"/>
    </source>
</evidence>
<dbReference type="Proteomes" id="UP000034588">
    <property type="component" value="Unassembled WGS sequence"/>
</dbReference>